<evidence type="ECO:0000259" key="3">
    <source>
        <dbReference type="Pfam" id="PF01048"/>
    </source>
</evidence>
<feature type="repeat" description="ANK" evidence="2">
    <location>
        <begin position="832"/>
        <end position="864"/>
    </location>
</feature>
<dbReference type="GO" id="GO:0009116">
    <property type="term" value="P:nucleoside metabolic process"/>
    <property type="evidence" value="ECO:0007669"/>
    <property type="project" value="InterPro"/>
</dbReference>
<dbReference type="Pfam" id="PF24883">
    <property type="entry name" value="NPHP3_N"/>
    <property type="match status" value="1"/>
</dbReference>
<dbReference type="InterPro" id="IPR036770">
    <property type="entry name" value="Ankyrin_rpt-contain_sf"/>
</dbReference>
<reference evidence="6 7" key="1">
    <citation type="submission" date="2015-01" db="EMBL/GenBank/DDBJ databases">
        <title>The Genome Sequence of Rhinocladiella mackenzie CBS 650.93.</title>
        <authorList>
            <consortium name="The Broad Institute Genomics Platform"/>
            <person name="Cuomo C."/>
            <person name="de Hoog S."/>
            <person name="Gorbushina A."/>
            <person name="Stielow B."/>
            <person name="Teixiera M."/>
            <person name="Abouelleil A."/>
            <person name="Chapman S.B."/>
            <person name="Priest M."/>
            <person name="Young S.K."/>
            <person name="Wortman J."/>
            <person name="Nusbaum C."/>
            <person name="Birren B."/>
        </authorList>
    </citation>
    <scope>NUCLEOTIDE SEQUENCE [LARGE SCALE GENOMIC DNA]</scope>
    <source>
        <strain evidence="6 7">CBS 650.93</strain>
    </source>
</reference>
<dbReference type="HOGENOM" id="CLU_000288_34_2_1"/>
<dbReference type="InterPro" id="IPR055497">
    <property type="entry name" value="DUF7069"/>
</dbReference>
<dbReference type="AlphaFoldDB" id="A0A0D2IQ37"/>
<dbReference type="GO" id="GO:0003824">
    <property type="term" value="F:catalytic activity"/>
    <property type="evidence" value="ECO:0007669"/>
    <property type="project" value="InterPro"/>
</dbReference>
<dbReference type="RefSeq" id="XP_013272437.1">
    <property type="nucleotide sequence ID" value="XM_013416983.1"/>
</dbReference>
<evidence type="ECO:0000259" key="5">
    <source>
        <dbReference type="Pfam" id="PF24883"/>
    </source>
</evidence>
<dbReference type="InterPro" id="IPR002110">
    <property type="entry name" value="Ankyrin_rpt"/>
</dbReference>
<dbReference type="STRING" id="1442369.A0A0D2IQ37"/>
<keyword evidence="2" id="KW-0040">ANK repeat</keyword>
<dbReference type="PANTHER" id="PTHR46082:SF11">
    <property type="entry name" value="AAA+ ATPASE DOMAIN-CONTAINING PROTEIN-RELATED"/>
    <property type="match status" value="1"/>
</dbReference>
<evidence type="ECO:0008006" key="8">
    <source>
        <dbReference type="Google" id="ProtNLM"/>
    </source>
</evidence>
<evidence type="ECO:0000256" key="2">
    <source>
        <dbReference type="PROSITE-ProRule" id="PRU00023"/>
    </source>
</evidence>
<feature type="domain" description="Nephrocystin 3-like N-terminal" evidence="5">
    <location>
        <begin position="382"/>
        <end position="553"/>
    </location>
</feature>
<dbReference type="PROSITE" id="PS50297">
    <property type="entry name" value="ANK_REP_REGION"/>
    <property type="match status" value="1"/>
</dbReference>
<dbReference type="Pfam" id="PF13637">
    <property type="entry name" value="Ank_4"/>
    <property type="match status" value="1"/>
</dbReference>
<keyword evidence="1" id="KW-0677">Repeat</keyword>
<dbReference type="SUPFAM" id="SSF53167">
    <property type="entry name" value="Purine and uridine phosphorylases"/>
    <property type="match status" value="1"/>
</dbReference>
<dbReference type="Gene3D" id="3.40.50.1580">
    <property type="entry name" value="Nucleoside phosphorylase domain"/>
    <property type="match status" value="1"/>
</dbReference>
<feature type="domain" description="Nucleoside phosphorylase" evidence="3">
    <location>
        <begin position="32"/>
        <end position="291"/>
    </location>
</feature>
<keyword evidence="7" id="KW-1185">Reference proteome</keyword>
<dbReference type="InterPro" id="IPR056884">
    <property type="entry name" value="NPHP3-like_N"/>
</dbReference>
<dbReference type="SUPFAM" id="SSF48403">
    <property type="entry name" value="Ankyrin repeat"/>
    <property type="match status" value="1"/>
</dbReference>
<dbReference type="PANTHER" id="PTHR46082">
    <property type="entry name" value="ATP/GTP-BINDING PROTEIN-RELATED"/>
    <property type="match status" value="1"/>
</dbReference>
<dbReference type="EMBL" id="KN847478">
    <property type="protein sequence ID" value="KIX05301.1"/>
    <property type="molecule type" value="Genomic_DNA"/>
</dbReference>
<dbReference type="Gene3D" id="3.40.50.300">
    <property type="entry name" value="P-loop containing nucleotide triphosphate hydrolases"/>
    <property type="match status" value="1"/>
</dbReference>
<dbReference type="GeneID" id="25294244"/>
<gene>
    <name evidence="6" type="ORF">Z518_06173</name>
</gene>
<dbReference type="Pfam" id="PF23239">
    <property type="entry name" value="DUF7069"/>
    <property type="match status" value="1"/>
</dbReference>
<proteinExistence type="predicted"/>
<evidence type="ECO:0000259" key="4">
    <source>
        <dbReference type="Pfam" id="PF23239"/>
    </source>
</evidence>
<dbReference type="Proteomes" id="UP000053617">
    <property type="component" value="Unassembled WGS sequence"/>
</dbReference>
<dbReference type="InterPro" id="IPR035994">
    <property type="entry name" value="Nucleoside_phosphorylase_sf"/>
</dbReference>
<protein>
    <recommendedName>
        <fullName evidence="8">Nucleoside phosphorylase domain-containing protein</fullName>
    </recommendedName>
</protein>
<dbReference type="SMART" id="SM00248">
    <property type="entry name" value="ANK"/>
    <property type="match status" value="2"/>
</dbReference>
<dbReference type="VEuPathDB" id="FungiDB:Z518_06173"/>
<dbReference type="InterPro" id="IPR027417">
    <property type="entry name" value="P-loop_NTPase"/>
</dbReference>
<dbReference type="Gene3D" id="1.25.40.20">
    <property type="entry name" value="Ankyrin repeat-containing domain"/>
    <property type="match status" value="2"/>
</dbReference>
<dbReference type="Pfam" id="PF01048">
    <property type="entry name" value="PNP_UDP_1"/>
    <property type="match status" value="1"/>
</dbReference>
<dbReference type="OrthoDB" id="4160849at2759"/>
<dbReference type="Pfam" id="PF12796">
    <property type="entry name" value="Ank_2"/>
    <property type="match status" value="1"/>
</dbReference>
<dbReference type="PROSITE" id="PS50088">
    <property type="entry name" value="ANK_REPEAT"/>
    <property type="match status" value="1"/>
</dbReference>
<organism evidence="6 7">
    <name type="scientific">Rhinocladiella mackenziei CBS 650.93</name>
    <dbReference type="NCBI Taxonomy" id="1442369"/>
    <lineage>
        <taxon>Eukaryota</taxon>
        <taxon>Fungi</taxon>
        <taxon>Dikarya</taxon>
        <taxon>Ascomycota</taxon>
        <taxon>Pezizomycotina</taxon>
        <taxon>Eurotiomycetes</taxon>
        <taxon>Chaetothyriomycetidae</taxon>
        <taxon>Chaetothyriales</taxon>
        <taxon>Herpotrichiellaceae</taxon>
        <taxon>Rhinocladiella</taxon>
    </lineage>
</organism>
<sequence length="935" mass="104934">MTSLTAQNYHIGWICALNIEMTAAMAMLDEEHEMLPGQDPQDHNSYVLGRIHQHNVVIACMPEGVDGLVPAANVAKDMARTFPALRIGLMVGIGGGIPDLAKGVDIRLGDIVVSKPEKTLGGVVQYDKGKAENGGKFVVKGQLNAPPALLLQTLAQLRARHAMRPSKVSNYISEAITRNPMMEESGFTFPSLPDCFYCSVCDKDIESSIPNCEGLHTKRNQRKNHNPVVHYGVIASGNQVVKDAAVRDRLRDEFNAFCVEMEAAGLMNEFPCLVIRGICDYADLHKNDGWHPYAAMAAAAYAKEFLQYITPARACQEQPIQNVLGLLDEIRHSAQAQLEATQAQTEQSKTQYESDKHSQCHRTFKIGAYENQKDINHERVAGTCQWVLSNPLYRQWTARLHDDLLWISADPGCGKSVLARFLVDEELRNTDKHTVCYFFFKDSEEQDNLMTALCALLHQLFSNQPRLIRYAIPAWEKTGDKLQQDVLELWRILLAGARDEQARDVTCVLDALDECRLPDRQWLINMLTKFYTGISATSSVTQRGRLKFLVTSRPYDDIQAEFQKTLGNLPTIRLRGEEKNDQIHQEIDLVIRMRVTQLAEDLGLQRQIKEQLESQLLEMDHRTYLWLHLAIEDIRETYKNSLRPEEAAIKSLPSTVEEAYEKILSRINEEQRSNVKKILQIVVGARRPLSVQEMAIALGLATSPHHKSLHEARIDPSLVQKFDMLSRIDDFLEKDDHVQSFLVYSSEYWPSHLRDAEMPTDDSAMTRLSQLYATDGPPYSLWFAIFWKTTHPYEIQPRINSIRLAALLGHEKLLQLILQSAEHHKINEPDDRGRTALMWASQLGYDKAVQILLNKGADVSAQGGEYGNALQAASAGGHERVAASAGGHERVVQMLLDARADVNAQGGEYGNALQAASARGHERVVMVLRDAGAVG</sequence>
<dbReference type="InterPro" id="IPR053137">
    <property type="entry name" value="NLR-like"/>
</dbReference>
<evidence type="ECO:0000256" key="1">
    <source>
        <dbReference type="ARBA" id="ARBA00022737"/>
    </source>
</evidence>
<evidence type="ECO:0000313" key="6">
    <source>
        <dbReference type="EMBL" id="KIX05301.1"/>
    </source>
</evidence>
<name>A0A0D2IQ37_9EURO</name>
<feature type="domain" description="DUF7069" evidence="4">
    <location>
        <begin position="583"/>
        <end position="650"/>
    </location>
</feature>
<evidence type="ECO:0000313" key="7">
    <source>
        <dbReference type="Proteomes" id="UP000053617"/>
    </source>
</evidence>
<dbReference type="InterPro" id="IPR000845">
    <property type="entry name" value="Nucleoside_phosphorylase_d"/>
</dbReference>
<accession>A0A0D2IQ37</accession>